<dbReference type="EMBL" id="QWVS01000023">
    <property type="protein sequence ID" value="RID84799.1"/>
    <property type="molecule type" value="Genomic_DNA"/>
</dbReference>
<protein>
    <recommendedName>
        <fullName evidence="5">Flagellar hook-associated protein 2</fullName>
        <shortName evidence="5">HAP2</shortName>
    </recommendedName>
    <alternativeName>
        <fullName evidence="5">Flagellar cap protein</fullName>
    </alternativeName>
</protein>
<dbReference type="Proteomes" id="UP000266016">
    <property type="component" value="Unassembled WGS sequence"/>
</dbReference>
<dbReference type="Pfam" id="PF07196">
    <property type="entry name" value="Flagellin_IN"/>
    <property type="match status" value="1"/>
</dbReference>
<accession>A0A398B441</accession>
<evidence type="ECO:0000256" key="2">
    <source>
        <dbReference type="ARBA" id="ARBA00011255"/>
    </source>
</evidence>
<gene>
    <name evidence="9" type="ORF">D1953_13145</name>
</gene>
<dbReference type="PANTHER" id="PTHR30288:SF0">
    <property type="entry name" value="FLAGELLAR HOOK-ASSOCIATED PROTEIN 2"/>
    <property type="match status" value="1"/>
</dbReference>
<dbReference type="AlphaFoldDB" id="A0A398B441"/>
<keyword evidence="4 5" id="KW-0975">Bacterial flagellum</keyword>
<name>A0A398B441_9BACI</name>
<dbReference type="InterPro" id="IPR010809">
    <property type="entry name" value="FliD_C"/>
</dbReference>
<dbReference type="GO" id="GO:0007155">
    <property type="term" value="P:cell adhesion"/>
    <property type="evidence" value="ECO:0007669"/>
    <property type="project" value="InterPro"/>
</dbReference>
<sequence>MVMRVSGLASGMDIDDIVSKLMTAQRVPLDKLYQKKTYTEWQRDDYRTINTALSELDRLISDGIGRQASFIKKTVSVSNPNAVSIKNVNSTTDFSGTIEVKELATAATMVSTEKVMDVTNATKFAGQTITIKAINKDGTFDKVKDKDGNIVDKVFTYEVKSDDTLDSIISKINAESGVTAFFDEKSGRFSITAKNTGKAVSEHEIALSSSGDFFTKLKMSATSTEAATADLKNDSGIVVGKAGTVGENAEVVYNGLTIERSSNTFRINGAEFTLKEKTTGPVTFSSTADVDSIFDTVKKFVDSYNGLIATISSKTSEKKNSSYPPLTDEQKKEMTEDQVKKWEEQARKGTLRRDSNLTSLLTKMRTSLYTQVEGTSLGTLDKIGITTTKNYLEGGKLEIDEEKLKAAIAEDPNAIYELFMQDGDPKEGKQGIARRLRAELSAGMKTISEKAGSASSVNSSFTLGKLLNEYDKKIDSFNDRLTALETRYYKQFTAMETAINKANSQSASLSSYFSS</sequence>
<evidence type="ECO:0000256" key="5">
    <source>
        <dbReference type="RuleBase" id="RU362066"/>
    </source>
</evidence>
<comment type="subunit">
    <text evidence="2 5">Homopentamer.</text>
</comment>
<keyword evidence="9" id="KW-0969">Cilium</keyword>
<feature type="domain" description="Flagellar hook-associated protein 2 C-terminal" evidence="8">
    <location>
        <begin position="246"/>
        <end position="504"/>
    </location>
</feature>
<evidence type="ECO:0000313" key="10">
    <source>
        <dbReference type="Proteomes" id="UP000266016"/>
    </source>
</evidence>
<comment type="subcellular location">
    <subcellularLocation>
        <location evidence="5">Secreted</location>
    </subcellularLocation>
    <subcellularLocation>
        <location evidence="5">Bacterial flagellum</location>
    </subcellularLocation>
</comment>
<dbReference type="GO" id="GO:0009421">
    <property type="term" value="C:bacterial-type flagellum filament cap"/>
    <property type="evidence" value="ECO:0007669"/>
    <property type="project" value="InterPro"/>
</dbReference>
<reference evidence="9 10" key="1">
    <citation type="submission" date="2018-08" db="EMBL/GenBank/DDBJ databases">
        <title>Bacillus jemisoniae sp. nov., Bacillus chryseoplanitiae sp. nov., Bacillus resnikiae sp. nov., and Bacillus frankliniae sp. nov., isolated from Viking spacecraft and associated surfaces.</title>
        <authorList>
            <person name="Seuylemezian A."/>
            <person name="Vaishampayan P."/>
        </authorList>
    </citation>
    <scope>NUCLEOTIDE SEQUENCE [LARGE SCALE GENOMIC DNA]</scope>
    <source>
        <strain evidence="9 10">MA001</strain>
    </source>
</reference>
<keyword evidence="9" id="KW-0282">Flagellum</keyword>
<comment type="similarity">
    <text evidence="1 5">Belongs to the FliD family.</text>
</comment>
<keyword evidence="3" id="KW-0175">Coiled coil</keyword>
<dbReference type="Pfam" id="PF02465">
    <property type="entry name" value="FliD_N"/>
    <property type="match status" value="1"/>
</dbReference>
<evidence type="ECO:0000259" key="7">
    <source>
        <dbReference type="Pfam" id="PF02465"/>
    </source>
</evidence>
<evidence type="ECO:0000313" key="9">
    <source>
        <dbReference type="EMBL" id="RID84799.1"/>
    </source>
</evidence>
<evidence type="ECO:0000259" key="8">
    <source>
        <dbReference type="Pfam" id="PF07195"/>
    </source>
</evidence>
<comment type="caution">
    <text evidence="9">The sequence shown here is derived from an EMBL/GenBank/DDBJ whole genome shotgun (WGS) entry which is preliminary data.</text>
</comment>
<evidence type="ECO:0000256" key="1">
    <source>
        <dbReference type="ARBA" id="ARBA00009764"/>
    </source>
</evidence>
<evidence type="ECO:0000256" key="3">
    <source>
        <dbReference type="ARBA" id="ARBA00023054"/>
    </source>
</evidence>
<comment type="function">
    <text evidence="5">Required for morphogenesis and for the elongation of the flagellar filament by facilitating polymerization of the flagellin monomers at the tip of growing filament. Forms a capping structure, which prevents flagellin subunits (transported through the central channel of the flagellum) from leaking out without polymerization at the distal end.</text>
</comment>
<dbReference type="PANTHER" id="PTHR30288">
    <property type="entry name" value="FLAGELLAR CAP/ASSEMBLY PROTEIN FLID"/>
    <property type="match status" value="1"/>
</dbReference>
<feature type="region of interest" description="Disordered" evidence="6">
    <location>
        <begin position="317"/>
        <end position="338"/>
    </location>
</feature>
<feature type="domain" description="Flagellar hook-associated protein 2 N-terminal" evidence="7">
    <location>
        <begin position="10"/>
        <end position="107"/>
    </location>
</feature>
<evidence type="ECO:0000256" key="6">
    <source>
        <dbReference type="SAM" id="MobiDB-lite"/>
    </source>
</evidence>
<dbReference type="InterPro" id="IPR010810">
    <property type="entry name" value="Flagellin_hook_IN_motif"/>
</dbReference>
<proteinExistence type="inferred from homology"/>
<dbReference type="NCBIfam" id="NF005833">
    <property type="entry name" value="PRK07737.1"/>
    <property type="match status" value="1"/>
</dbReference>
<dbReference type="GO" id="GO:0009424">
    <property type="term" value="C:bacterial-type flagellum hook"/>
    <property type="evidence" value="ECO:0007669"/>
    <property type="project" value="UniProtKB-UniRule"/>
</dbReference>
<dbReference type="GO" id="GO:0005576">
    <property type="term" value="C:extracellular region"/>
    <property type="evidence" value="ECO:0007669"/>
    <property type="project" value="UniProtKB-SubCell"/>
</dbReference>
<dbReference type="Pfam" id="PF07195">
    <property type="entry name" value="FliD_C"/>
    <property type="match status" value="1"/>
</dbReference>
<feature type="compositionally biased region" description="Basic and acidic residues" evidence="6">
    <location>
        <begin position="328"/>
        <end position="338"/>
    </location>
</feature>
<keyword evidence="9" id="KW-0966">Cell projection</keyword>
<dbReference type="RefSeq" id="WP_119117649.1">
    <property type="nucleotide sequence ID" value="NZ_QWVS01000023.1"/>
</dbReference>
<dbReference type="InterPro" id="IPR003481">
    <property type="entry name" value="FliD_N"/>
</dbReference>
<keyword evidence="10" id="KW-1185">Reference proteome</keyword>
<dbReference type="GO" id="GO:0071973">
    <property type="term" value="P:bacterial-type flagellum-dependent cell motility"/>
    <property type="evidence" value="ECO:0007669"/>
    <property type="project" value="TreeGrafter"/>
</dbReference>
<evidence type="ECO:0000256" key="4">
    <source>
        <dbReference type="ARBA" id="ARBA00023143"/>
    </source>
</evidence>
<keyword evidence="5" id="KW-0964">Secreted</keyword>
<organism evidence="9 10">
    <name type="scientific">Peribacillus asahii</name>
    <dbReference type="NCBI Taxonomy" id="228899"/>
    <lineage>
        <taxon>Bacteria</taxon>
        <taxon>Bacillati</taxon>
        <taxon>Bacillota</taxon>
        <taxon>Bacilli</taxon>
        <taxon>Bacillales</taxon>
        <taxon>Bacillaceae</taxon>
        <taxon>Peribacillus</taxon>
    </lineage>
</organism>
<dbReference type="InterPro" id="IPR040026">
    <property type="entry name" value="FliD"/>
</dbReference>